<protein>
    <submittedName>
        <fullName evidence="1">Uncharacterized protein</fullName>
    </submittedName>
</protein>
<organism evidence="1">
    <name type="scientific">viral metagenome</name>
    <dbReference type="NCBI Taxonomy" id="1070528"/>
    <lineage>
        <taxon>unclassified sequences</taxon>
        <taxon>metagenomes</taxon>
        <taxon>organismal metagenomes</taxon>
    </lineage>
</organism>
<sequence length="77" mass="9050">MSLFTTINNYCFFGPVSMVEDHVNTEKNNERKIYLGKFIKYIGLPYVSDWMHDAKAKFEYGTISKGYYDNVFAVPYE</sequence>
<dbReference type="EMBL" id="MN740447">
    <property type="protein sequence ID" value="QHU26989.1"/>
    <property type="molecule type" value="Genomic_DNA"/>
</dbReference>
<dbReference type="AlphaFoldDB" id="A0A6C0L7R0"/>
<accession>A0A6C0L7R0</accession>
<name>A0A6C0L7R0_9ZZZZ</name>
<evidence type="ECO:0000313" key="1">
    <source>
        <dbReference type="EMBL" id="QHU26989.1"/>
    </source>
</evidence>
<proteinExistence type="predicted"/>
<reference evidence="1" key="1">
    <citation type="journal article" date="2020" name="Nature">
        <title>Giant virus diversity and host interactions through global metagenomics.</title>
        <authorList>
            <person name="Schulz F."/>
            <person name="Roux S."/>
            <person name="Paez-Espino D."/>
            <person name="Jungbluth S."/>
            <person name="Walsh D.A."/>
            <person name="Denef V.J."/>
            <person name="McMahon K.D."/>
            <person name="Konstantinidis K.T."/>
            <person name="Eloe-Fadrosh E.A."/>
            <person name="Kyrpides N.C."/>
            <person name="Woyke T."/>
        </authorList>
    </citation>
    <scope>NUCLEOTIDE SEQUENCE</scope>
    <source>
        <strain evidence="1">GVMAG-M-3300027759-42</strain>
    </source>
</reference>